<evidence type="ECO:0008006" key="4">
    <source>
        <dbReference type="Google" id="ProtNLM"/>
    </source>
</evidence>
<evidence type="ECO:0000256" key="1">
    <source>
        <dbReference type="SAM" id="SignalP"/>
    </source>
</evidence>
<accession>A0A1H3U4B6</accession>
<keyword evidence="1" id="KW-0732">Signal</keyword>
<name>A0A1H3U4B6_9RHOB</name>
<feature type="signal peptide" evidence="1">
    <location>
        <begin position="1"/>
        <end position="21"/>
    </location>
</feature>
<dbReference type="Gene3D" id="2.60.120.200">
    <property type="match status" value="1"/>
</dbReference>
<evidence type="ECO:0000313" key="3">
    <source>
        <dbReference type="Proteomes" id="UP000198914"/>
    </source>
</evidence>
<protein>
    <recommendedName>
        <fullName evidence="4">Polysaccharide lyase</fullName>
    </recommendedName>
</protein>
<gene>
    <name evidence="2" type="ORF">SAMN05444004_12330</name>
</gene>
<dbReference type="OrthoDB" id="7836699at2"/>
<feature type="chain" id="PRO_5011713848" description="Polysaccharide lyase" evidence="1">
    <location>
        <begin position="22"/>
        <end position="220"/>
    </location>
</feature>
<keyword evidence="3" id="KW-1185">Reference proteome</keyword>
<proteinExistence type="predicted"/>
<reference evidence="3" key="1">
    <citation type="submission" date="2016-10" db="EMBL/GenBank/DDBJ databases">
        <authorList>
            <person name="Varghese N."/>
            <person name="Submissions S."/>
        </authorList>
    </citation>
    <scope>NUCLEOTIDE SEQUENCE [LARGE SCALE GENOMIC DNA]</scope>
    <source>
        <strain evidence="3">DSM 100420</strain>
    </source>
</reference>
<dbReference type="AlphaFoldDB" id="A0A1H3U4B6"/>
<organism evidence="2 3">
    <name type="scientific">Jannaschia faecimaris</name>
    <dbReference type="NCBI Taxonomy" id="1244108"/>
    <lineage>
        <taxon>Bacteria</taxon>
        <taxon>Pseudomonadati</taxon>
        <taxon>Pseudomonadota</taxon>
        <taxon>Alphaproteobacteria</taxon>
        <taxon>Rhodobacterales</taxon>
        <taxon>Roseobacteraceae</taxon>
        <taxon>Jannaschia</taxon>
    </lineage>
</organism>
<dbReference type="EMBL" id="FNPX01000023">
    <property type="protein sequence ID" value="SDZ57316.1"/>
    <property type="molecule type" value="Genomic_DNA"/>
</dbReference>
<sequence length="220" mass="24646">MKKFSIVGLFFATTLPSAVLAQNFEIIKPTESSFEVTETEIRVELSQNGCSAGYETACSIDFFQRSEYVSTHSHKHGDRVTYSWEIFVPEDFTYNALGHYLRAVRFLDGSGHSIFNFHLNTEVGYTIGQNTCIGLEGFGEWHLVEVHANWDSTEKKNIKDRTPGEIRVECDGVEVLSRSGRPNIGIDEEVWLALGLIGSTPLADGDNTKVLFRNVSIETQ</sequence>
<evidence type="ECO:0000313" key="2">
    <source>
        <dbReference type="EMBL" id="SDZ57316.1"/>
    </source>
</evidence>
<dbReference type="Proteomes" id="UP000198914">
    <property type="component" value="Unassembled WGS sequence"/>
</dbReference>
<dbReference type="RefSeq" id="WP_139176737.1">
    <property type="nucleotide sequence ID" value="NZ_FNPX01000023.1"/>
</dbReference>